<keyword evidence="3" id="KW-0808">Transferase</keyword>
<dbReference type="RefSeq" id="WP_105860206.1">
    <property type="nucleotide sequence ID" value="NZ_PUEJ01000001.1"/>
</dbReference>
<sequence length="346" mass="38186">MRIALTCDPELPVPPQFYGGIERVVDMLARRLVARGHELTLFAHPSSQCPVPKRAWPGASSLSRFDTLRNAGELARAIAGQRFDIIHSFSRLAYLAPLLPRTIPKLMTYQREISPRTTGLAQRLSRGTLQFSAISEHMLRHVRHIGTWHIVPNGVPSETYSFRRQVPDDAPLVFLGRVEEIKGPHLAITAARLAGRRLVIAGNLAGEHRAWFETHVAPHLRDGDIDYVGPVDDRQKDELLGGAAALLMPILWEEPFGIVMAEAMACGTPVIGFGRGAVPEVVEHGRTGYVVDTVEAMAAAIAKLDMIERAACRQRVETLYSEDAVTDRYLEIYEAMIAGRAPRAPA</sequence>
<dbReference type="OrthoDB" id="9801573at2"/>
<evidence type="ECO:0000313" key="3">
    <source>
        <dbReference type="EMBL" id="PRH89240.1"/>
    </source>
</evidence>
<dbReference type="GO" id="GO:0016757">
    <property type="term" value="F:glycosyltransferase activity"/>
    <property type="evidence" value="ECO:0007669"/>
    <property type="project" value="InterPro"/>
</dbReference>
<dbReference type="Pfam" id="PF13439">
    <property type="entry name" value="Glyco_transf_4"/>
    <property type="match status" value="1"/>
</dbReference>
<feature type="domain" description="Glycosyl transferase family 1" evidence="1">
    <location>
        <begin position="168"/>
        <end position="304"/>
    </location>
</feature>
<dbReference type="AlphaFoldDB" id="A0A2S9QIV6"/>
<gene>
    <name evidence="3" type="ORF">C5L14_01195</name>
</gene>
<dbReference type="Pfam" id="PF00534">
    <property type="entry name" value="Glycos_transf_1"/>
    <property type="match status" value="1"/>
</dbReference>
<dbReference type="Proteomes" id="UP000237682">
    <property type="component" value="Unassembled WGS sequence"/>
</dbReference>
<accession>A0A2S9QIV6</accession>
<feature type="domain" description="Glycosyltransferase subfamily 4-like N-terminal" evidence="2">
    <location>
        <begin position="18"/>
        <end position="157"/>
    </location>
</feature>
<dbReference type="InterPro" id="IPR028098">
    <property type="entry name" value="Glyco_trans_4-like_N"/>
</dbReference>
<keyword evidence="4" id="KW-1185">Reference proteome</keyword>
<dbReference type="Gene3D" id="3.40.50.2000">
    <property type="entry name" value="Glycogen Phosphorylase B"/>
    <property type="match status" value="2"/>
</dbReference>
<protein>
    <submittedName>
        <fullName evidence="3">Glycosyltransferase family 4 protein</fullName>
    </submittedName>
</protein>
<dbReference type="InterPro" id="IPR001296">
    <property type="entry name" value="Glyco_trans_1"/>
</dbReference>
<evidence type="ECO:0000259" key="2">
    <source>
        <dbReference type="Pfam" id="PF13439"/>
    </source>
</evidence>
<dbReference type="CDD" id="cd03802">
    <property type="entry name" value="GT4_AviGT4-like"/>
    <property type="match status" value="1"/>
</dbReference>
<dbReference type="PANTHER" id="PTHR12526:SF595">
    <property type="entry name" value="BLL5217 PROTEIN"/>
    <property type="match status" value="1"/>
</dbReference>
<reference evidence="3 4" key="1">
    <citation type="submission" date="2018-02" db="EMBL/GenBank/DDBJ databases">
        <title>Whole genome sequencing of endophytic bacterium.</title>
        <authorList>
            <person name="Eedara R."/>
            <person name="Podile A.R."/>
        </authorList>
    </citation>
    <scope>NUCLEOTIDE SEQUENCE [LARGE SCALE GENOMIC DNA]</scope>
    <source>
        <strain evidence="3 4">RP1T</strain>
    </source>
</reference>
<evidence type="ECO:0000259" key="1">
    <source>
        <dbReference type="Pfam" id="PF00534"/>
    </source>
</evidence>
<dbReference type="SUPFAM" id="SSF53756">
    <property type="entry name" value="UDP-Glycosyltransferase/glycogen phosphorylase"/>
    <property type="match status" value="1"/>
</dbReference>
<dbReference type="PANTHER" id="PTHR12526">
    <property type="entry name" value="GLYCOSYLTRANSFERASE"/>
    <property type="match status" value="1"/>
</dbReference>
<evidence type="ECO:0000313" key="4">
    <source>
        <dbReference type="Proteomes" id="UP000237682"/>
    </source>
</evidence>
<comment type="caution">
    <text evidence="3">The sequence shown here is derived from an EMBL/GenBank/DDBJ whole genome shotgun (WGS) entry which is preliminary data.</text>
</comment>
<organism evidence="3 4">
    <name type="scientific">Labrys okinawensis</name>
    <dbReference type="NCBI Taxonomy" id="346911"/>
    <lineage>
        <taxon>Bacteria</taxon>
        <taxon>Pseudomonadati</taxon>
        <taxon>Pseudomonadota</taxon>
        <taxon>Alphaproteobacteria</taxon>
        <taxon>Hyphomicrobiales</taxon>
        <taxon>Xanthobacteraceae</taxon>
        <taxon>Labrys</taxon>
    </lineage>
</organism>
<proteinExistence type="predicted"/>
<name>A0A2S9QIV6_9HYPH</name>
<dbReference type="EMBL" id="PUEJ01000001">
    <property type="protein sequence ID" value="PRH89240.1"/>
    <property type="molecule type" value="Genomic_DNA"/>
</dbReference>